<feature type="region of interest" description="Disordered" evidence="1">
    <location>
        <begin position="483"/>
        <end position="505"/>
    </location>
</feature>
<feature type="domain" description="Glucose/Sorbosone dehydrogenase" evidence="3">
    <location>
        <begin position="35"/>
        <end position="387"/>
    </location>
</feature>
<feature type="region of interest" description="Disordered" evidence="1">
    <location>
        <begin position="202"/>
        <end position="225"/>
    </location>
</feature>
<dbReference type="OrthoDB" id="9770043at2"/>
<dbReference type="InterPro" id="IPR011041">
    <property type="entry name" value="Quinoprot_gluc/sorb_DH_b-prop"/>
</dbReference>
<evidence type="ECO:0000256" key="1">
    <source>
        <dbReference type="SAM" id="MobiDB-lite"/>
    </source>
</evidence>
<evidence type="ECO:0000256" key="2">
    <source>
        <dbReference type="SAM" id="SignalP"/>
    </source>
</evidence>
<dbReference type="AlphaFoldDB" id="A0A4R7RLG8"/>
<dbReference type="Pfam" id="PF07995">
    <property type="entry name" value="GSDH"/>
    <property type="match status" value="1"/>
</dbReference>
<keyword evidence="2" id="KW-0732">Signal</keyword>
<organism evidence="4 5">
    <name type="scientific">Prosthecobacter fusiformis</name>
    <dbReference type="NCBI Taxonomy" id="48464"/>
    <lineage>
        <taxon>Bacteria</taxon>
        <taxon>Pseudomonadati</taxon>
        <taxon>Verrucomicrobiota</taxon>
        <taxon>Verrucomicrobiia</taxon>
        <taxon>Verrucomicrobiales</taxon>
        <taxon>Verrucomicrobiaceae</taxon>
        <taxon>Prosthecobacter</taxon>
    </lineage>
</organism>
<name>A0A4R7RLG8_9BACT</name>
<feature type="chain" id="PRO_5020635506" evidence="2">
    <location>
        <begin position="20"/>
        <end position="846"/>
    </location>
</feature>
<dbReference type="InterPro" id="IPR012938">
    <property type="entry name" value="Glc/Sorbosone_DH"/>
</dbReference>
<comment type="caution">
    <text evidence="4">The sequence shown here is derived from an EMBL/GenBank/DDBJ whole genome shotgun (WGS) entry which is preliminary data.</text>
</comment>
<dbReference type="EMBL" id="SOCA01000011">
    <property type="protein sequence ID" value="TDU64303.1"/>
    <property type="molecule type" value="Genomic_DNA"/>
</dbReference>
<dbReference type="RefSeq" id="WP_133797174.1">
    <property type="nucleotide sequence ID" value="NZ_SOCA01000011.1"/>
</dbReference>
<dbReference type="SUPFAM" id="SSF50952">
    <property type="entry name" value="Soluble quinoprotein glucose dehydrogenase"/>
    <property type="match status" value="1"/>
</dbReference>
<sequence length="846" mass="90099">MKVLRCLALLIGLPLLTQGAFPPIYLKNVCDDQLHAPTNITHAKDGSGRLFICDQPGQIRVLHQGMLLPTPFLDLGSTGLDRVLSYNPTPENARLNYSERGLLGMAFHPDFANSEASGYRRFYVNYTAVAATTTDNPSTPQNCVTVISEFLVSVDNPNVADASSERILLTYGQPQSNHNGGQIAFGPDGFLYIGSGDGGGANDNATGHTGGSGSTSAGPVSGTLGNAQDKTKLLGKILRIDPLGTNGDNGEYGIPETNPYAASSGDEKKEIYAFGLRNPWRFSFDQPEGGPVRLFCGDVGQVNVEEVNLITSGGNYGWRVKEGSLDFDSTAPNGGGTLLPPIAEYAHPGVSTPGTEAMPQYGTSITGGYVYRGQAIAGMQGKYLFGDYAMNGSSGGGGVLLGLEETAPGVFALSQVTPWQSLPTAARIYAFGVDESGEMYVATKTTGGVLALDGGKPAGTLYKIMPVLPITRSITAMKDNTLYEPAKDPNEEPSNDPNPPEPFFASNGKGEYLFAGKTGSSAFFAVRRAVMRFDVSDFPLDAEFISASLRLRLNQQVGQGFPMTLHRLTTDWGEGTSKTLGPGGSGVAATPGDATWKHRFYTTTDWTTPGGDYIASASSSHNIGSEFSDPYPVWSGTGVLNDVLGWIEQPTTNHGWILVGDESQEFTAQRFASREAPVANDRPRLDVVYLGLPPPTHRESWLATHFPQEPVGFFLENEGDLDGDGISNLHEYAYGLDPLVADADQESVITSSRTPGSAGTVQHVISFPRDTAATDMLYRVQTSDDLVTWTTLATSTAGAAPVSANGAVIVSDVSLSGSLRRVTVRETLSATQQARRFIRLQVSQVF</sequence>
<dbReference type="PANTHER" id="PTHR19328:SF75">
    <property type="entry name" value="ALDOSE SUGAR DEHYDROGENASE YLII"/>
    <property type="match status" value="1"/>
</dbReference>
<accession>A0A4R7RLG8</accession>
<dbReference type="PANTHER" id="PTHR19328">
    <property type="entry name" value="HEDGEHOG-INTERACTING PROTEIN"/>
    <property type="match status" value="1"/>
</dbReference>
<gene>
    <name evidence="4" type="ORF">EI77_04191</name>
</gene>
<dbReference type="NCBIfam" id="NF033679">
    <property type="entry name" value="DNRLRE_dom"/>
    <property type="match status" value="1"/>
</dbReference>
<evidence type="ECO:0000313" key="5">
    <source>
        <dbReference type="Proteomes" id="UP000295662"/>
    </source>
</evidence>
<dbReference type="Gene3D" id="2.120.10.30">
    <property type="entry name" value="TolB, C-terminal domain"/>
    <property type="match status" value="1"/>
</dbReference>
<evidence type="ECO:0000259" key="3">
    <source>
        <dbReference type="Pfam" id="PF07995"/>
    </source>
</evidence>
<keyword evidence="5" id="KW-1185">Reference proteome</keyword>
<proteinExistence type="predicted"/>
<reference evidence="4 5" key="1">
    <citation type="submission" date="2019-03" db="EMBL/GenBank/DDBJ databases">
        <title>Genomic Encyclopedia of Archaeal and Bacterial Type Strains, Phase II (KMG-II): from individual species to whole genera.</title>
        <authorList>
            <person name="Goeker M."/>
        </authorList>
    </citation>
    <scope>NUCLEOTIDE SEQUENCE [LARGE SCALE GENOMIC DNA]</scope>
    <source>
        <strain evidence="4 5">ATCC 25309</strain>
    </source>
</reference>
<feature type="compositionally biased region" description="Low complexity" evidence="1">
    <location>
        <begin position="214"/>
        <end position="223"/>
    </location>
</feature>
<protein>
    <submittedName>
        <fullName evidence="4">Glucose/arabinose dehydrogenase</fullName>
    </submittedName>
</protein>
<dbReference type="InterPro" id="IPR011042">
    <property type="entry name" value="6-blade_b-propeller_TolB-like"/>
</dbReference>
<feature type="signal peptide" evidence="2">
    <location>
        <begin position="1"/>
        <end position="19"/>
    </location>
</feature>
<evidence type="ECO:0000313" key="4">
    <source>
        <dbReference type="EMBL" id="TDU64303.1"/>
    </source>
</evidence>
<dbReference type="Proteomes" id="UP000295662">
    <property type="component" value="Unassembled WGS sequence"/>
</dbReference>